<protein>
    <submittedName>
        <fullName evidence="1">Uncharacterized protein</fullName>
    </submittedName>
</protein>
<name>A0A918R923_9SPHN</name>
<evidence type="ECO:0000313" key="2">
    <source>
        <dbReference type="Proteomes" id="UP000634139"/>
    </source>
</evidence>
<dbReference type="EMBL" id="BMZD01000002">
    <property type="protein sequence ID" value="GGZ90507.1"/>
    <property type="molecule type" value="Genomic_DNA"/>
</dbReference>
<dbReference type="AlphaFoldDB" id="A0A918R923"/>
<accession>A0A918R923</accession>
<dbReference type="Proteomes" id="UP000634139">
    <property type="component" value="Unassembled WGS sequence"/>
</dbReference>
<reference evidence="1" key="2">
    <citation type="submission" date="2020-09" db="EMBL/GenBank/DDBJ databases">
        <authorList>
            <person name="Sun Q."/>
            <person name="Kim S."/>
        </authorList>
    </citation>
    <scope>NUCLEOTIDE SEQUENCE</scope>
    <source>
        <strain evidence="1">KCTC 32422</strain>
    </source>
</reference>
<reference evidence="1" key="1">
    <citation type="journal article" date="2014" name="Int. J. Syst. Evol. Microbiol.">
        <title>Complete genome sequence of Corynebacterium casei LMG S-19264T (=DSM 44701T), isolated from a smear-ripened cheese.</title>
        <authorList>
            <consortium name="US DOE Joint Genome Institute (JGI-PGF)"/>
            <person name="Walter F."/>
            <person name="Albersmeier A."/>
            <person name="Kalinowski J."/>
            <person name="Ruckert C."/>
        </authorList>
    </citation>
    <scope>NUCLEOTIDE SEQUENCE</scope>
    <source>
        <strain evidence="1">KCTC 32422</strain>
    </source>
</reference>
<keyword evidence="2" id="KW-1185">Reference proteome</keyword>
<organism evidence="1 2">
    <name type="scientific">Novosphingobium arvoryzae</name>
    <dbReference type="NCBI Taxonomy" id="1256514"/>
    <lineage>
        <taxon>Bacteria</taxon>
        <taxon>Pseudomonadati</taxon>
        <taxon>Pseudomonadota</taxon>
        <taxon>Alphaproteobacteria</taxon>
        <taxon>Sphingomonadales</taxon>
        <taxon>Sphingomonadaceae</taxon>
        <taxon>Novosphingobium</taxon>
    </lineage>
</organism>
<proteinExistence type="predicted"/>
<gene>
    <name evidence="1" type="ORF">GCM10011617_06810</name>
</gene>
<sequence>MTTIANENDFSDFTEKTIAIEFLFKFLSPERCSHIAQVIKDNIEYGGINGYWTYDNKEGLTSLKSSHMPLVWDTMNPDTGMMLKRIKRDMNRITKTYNKLCRTDIEYDSFKVHFFDTMRFPDID</sequence>
<dbReference type="RefSeq" id="WP_189539036.1">
    <property type="nucleotide sequence ID" value="NZ_BMZD01000002.1"/>
</dbReference>
<evidence type="ECO:0000313" key="1">
    <source>
        <dbReference type="EMBL" id="GGZ90507.1"/>
    </source>
</evidence>
<comment type="caution">
    <text evidence="1">The sequence shown here is derived from an EMBL/GenBank/DDBJ whole genome shotgun (WGS) entry which is preliminary data.</text>
</comment>